<organism evidence="2 3">
    <name type="scientific">Planotetraspora mira</name>
    <dbReference type="NCBI Taxonomy" id="58121"/>
    <lineage>
        <taxon>Bacteria</taxon>
        <taxon>Bacillati</taxon>
        <taxon>Actinomycetota</taxon>
        <taxon>Actinomycetes</taxon>
        <taxon>Streptosporangiales</taxon>
        <taxon>Streptosporangiaceae</taxon>
        <taxon>Planotetraspora</taxon>
    </lineage>
</organism>
<name>A0A8J3TX52_9ACTN</name>
<protein>
    <submittedName>
        <fullName evidence="2">Uncharacterized protein</fullName>
    </submittedName>
</protein>
<proteinExistence type="predicted"/>
<evidence type="ECO:0000256" key="1">
    <source>
        <dbReference type="SAM" id="MobiDB-lite"/>
    </source>
</evidence>
<sequence length="70" mass="7249">MSPRKRLEGLSPAPEDAPSETVVDVAGAAASPEDPSSSRCPCEAGSESPPAPEVRLGEVSRLLSVITYLQ</sequence>
<reference evidence="2 3" key="1">
    <citation type="submission" date="2021-01" db="EMBL/GenBank/DDBJ databases">
        <title>Whole genome shotgun sequence of Planotetraspora mira NBRC 15435.</title>
        <authorList>
            <person name="Komaki H."/>
            <person name="Tamura T."/>
        </authorList>
    </citation>
    <scope>NUCLEOTIDE SEQUENCE [LARGE SCALE GENOMIC DNA]</scope>
    <source>
        <strain evidence="2 3">NBRC 15435</strain>
    </source>
</reference>
<evidence type="ECO:0000313" key="3">
    <source>
        <dbReference type="Proteomes" id="UP000650628"/>
    </source>
</evidence>
<gene>
    <name evidence="2" type="ORF">Pmi06nite_70730</name>
</gene>
<dbReference type="EMBL" id="BOOO01000041">
    <property type="protein sequence ID" value="GII33631.1"/>
    <property type="molecule type" value="Genomic_DNA"/>
</dbReference>
<dbReference type="Proteomes" id="UP000650628">
    <property type="component" value="Unassembled WGS sequence"/>
</dbReference>
<keyword evidence="3" id="KW-1185">Reference proteome</keyword>
<dbReference type="AlphaFoldDB" id="A0A8J3TX52"/>
<feature type="region of interest" description="Disordered" evidence="1">
    <location>
        <begin position="1"/>
        <end position="55"/>
    </location>
</feature>
<comment type="caution">
    <text evidence="2">The sequence shown here is derived from an EMBL/GenBank/DDBJ whole genome shotgun (WGS) entry which is preliminary data.</text>
</comment>
<accession>A0A8J3TX52</accession>
<evidence type="ECO:0000313" key="2">
    <source>
        <dbReference type="EMBL" id="GII33631.1"/>
    </source>
</evidence>